<feature type="non-terminal residue" evidence="2">
    <location>
        <position position="1"/>
    </location>
</feature>
<dbReference type="GO" id="GO:0031507">
    <property type="term" value="P:heterochromatin formation"/>
    <property type="evidence" value="ECO:0007669"/>
    <property type="project" value="TreeGrafter"/>
</dbReference>
<keyword evidence="3" id="KW-1185">Reference proteome</keyword>
<dbReference type="PROSITE" id="PS51038">
    <property type="entry name" value="BAH"/>
    <property type="match status" value="1"/>
</dbReference>
<dbReference type="AlphaFoldDB" id="A0A443S6F5"/>
<dbReference type="PANTHER" id="PTHR46576:SF1">
    <property type="entry name" value="BROMO ADJACENT HOMOLOGY DOMAIN-CONTAINING 1 PROTEIN"/>
    <property type="match status" value="1"/>
</dbReference>
<dbReference type="Gene3D" id="2.30.30.490">
    <property type="match status" value="1"/>
</dbReference>
<dbReference type="PANTHER" id="PTHR46576">
    <property type="entry name" value="BROMO ADJACENT HOMOLOGY DOMAIN-CONTAINING 1 PROTEIN"/>
    <property type="match status" value="1"/>
</dbReference>
<feature type="domain" description="BAH" evidence="1">
    <location>
        <begin position="44"/>
        <end position="195"/>
    </location>
</feature>
<dbReference type="InterPro" id="IPR053032">
    <property type="entry name" value="BAH_domain-containing"/>
</dbReference>
<dbReference type="SMART" id="SM00439">
    <property type="entry name" value="BAH"/>
    <property type="match status" value="1"/>
</dbReference>
<gene>
    <name evidence="2" type="ORF">B4U80_08650</name>
</gene>
<dbReference type="STRING" id="299467.A0A443S6F5"/>
<proteinExistence type="predicted"/>
<dbReference type="Pfam" id="PF01426">
    <property type="entry name" value="BAH"/>
    <property type="match status" value="1"/>
</dbReference>
<protein>
    <recommendedName>
        <fullName evidence="1">BAH domain-containing protein</fullName>
    </recommendedName>
</protein>
<organism evidence="2 3">
    <name type="scientific">Leptotrombidium deliense</name>
    <dbReference type="NCBI Taxonomy" id="299467"/>
    <lineage>
        <taxon>Eukaryota</taxon>
        <taxon>Metazoa</taxon>
        <taxon>Ecdysozoa</taxon>
        <taxon>Arthropoda</taxon>
        <taxon>Chelicerata</taxon>
        <taxon>Arachnida</taxon>
        <taxon>Acari</taxon>
        <taxon>Acariformes</taxon>
        <taxon>Trombidiformes</taxon>
        <taxon>Prostigmata</taxon>
        <taxon>Anystina</taxon>
        <taxon>Parasitengona</taxon>
        <taxon>Trombiculoidea</taxon>
        <taxon>Trombiculidae</taxon>
        <taxon>Leptotrombidium</taxon>
    </lineage>
</organism>
<dbReference type="GO" id="GO:0003682">
    <property type="term" value="F:chromatin binding"/>
    <property type="evidence" value="ECO:0007669"/>
    <property type="project" value="InterPro"/>
</dbReference>
<dbReference type="GO" id="GO:0005677">
    <property type="term" value="C:chromatin silencing complex"/>
    <property type="evidence" value="ECO:0007669"/>
    <property type="project" value="TreeGrafter"/>
</dbReference>
<accession>A0A443S6F5</accession>
<sequence>GNSKRSIHGWSWVGVPIRKPIFIRPDKPPQIRNCYSTIRHFEGDVIRVRDSVLLRSGPKKTDLPFVAKICDFWEAPENGDMMMTLLWYYRPEHTEPGRCPTHLPNEIFASKHRDVDSVACIDDKCYVLTYNEYCRYRKRQVMLKQGVHSSLTELIVPKGDKNCTRCLAPDYMSSDITFCCFKVYDFKQKRILKNPV</sequence>
<dbReference type="GO" id="GO:0045892">
    <property type="term" value="P:negative regulation of DNA-templated transcription"/>
    <property type="evidence" value="ECO:0007669"/>
    <property type="project" value="TreeGrafter"/>
</dbReference>
<dbReference type="VEuPathDB" id="VectorBase:LDEU008966"/>
<evidence type="ECO:0000313" key="3">
    <source>
        <dbReference type="Proteomes" id="UP000288716"/>
    </source>
</evidence>
<name>A0A443S6F5_9ACAR</name>
<dbReference type="EMBL" id="NCKV01007186">
    <property type="protein sequence ID" value="RWS23074.1"/>
    <property type="molecule type" value="Genomic_DNA"/>
</dbReference>
<evidence type="ECO:0000259" key="1">
    <source>
        <dbReference type="PROSITE" id="PS51038"/>
    </source>
</evidence>
<reference evidence="2 3" key="1">
    <citation type="journal article" date="2018" name="Gigascience">
        <title>Genomes of trombidid mites reveal novel predicted allergens and laterally-transferred genes associated with secondary metabolism.</title>
        <authorList>
            <person name="Dong X."/>
            <person name="Chaisiri K."/>
            <person name="Xia D."/>
            <person name="Armstrong S.D."/>
            <person name="Fang Y."/>
            <person name="Donnelly M.J."/>
            <person name="Kadowaki T."/>
            <person name="McGarry J.W."/>
            <person name="Darby A.C."/>
            <person name="Makepeace B.L."/>
        </authorList>
    </citation>
    <scope>NUCLEOTIDE SEQUENCE [LARGE SCALE GENOMIC DNA]</scope>
    <source>
        <strain evidence="2">UoL-UT</strain>
    </source>
</reference>
<dbReference type="InterPro" id="IPR043151">
    <property type="entry name" value="BAH_sf"/>
</dbReference>
<dbReference type="Proteomes" id="UP000288716">
    <property type="component" value="Unassembled WGS sequence"/>
</dbReference>
<dbReference type="OrthoDB" id="1922186at2759"/>
<comment type="caution">
    <text evidence="2">The sequence shown here is derived from an EMBL/GenBank/DDBJ whole genome shotgun (WGS) entry which is preliminary data.</text>
</comment>
<evidence type="ECO:0000313" key="2">
    <source>
        <dbReference type="EMBL" id="RWS23074.1"/>
    </source>
</evidence>
<dbReference type="GO" id="GO:0000976">
    <property type="term" value="F:transcription cis-regulatory region binding"/>
    <property type="evidence" value="ECO:0007669"/>
    <property type="project" value="TreeGrafter"/>
</dbReference>
<dbReference type="InterPro" id="IPR001025">
    <property type="entry name" value="BAH_dom"/>
</dbReference>